<dbReference type="RefSeq" id="WP_105727717.1">
    <property type="nucleotide sequence ID" value="NZ_PVBS01000005.1"/>
</dbReference>
<dbReference type="Proteomes" id="UP000238642">
    <property type="component" value="Unassembled WGS sequence"/>
</dbReference>
<dbReference type="AlphaFoldDB" id="A0A2S9JEV7"/>
<proteinExistence type="predicted"/>
<evidence type="ECO:0000259" key="2">
    <source>
        <dbReference type="Pfam" id="PF09992"/>
    </source>
</evidence>
<organism evidence="3 4">
    <name type="scientific">Sphingobacterium gobiense</name>
    <dbReference type="NCBI Taxonomy" id="1382456"/>
    <lineage>
        <taxon>Bacteria</taxon>
        <taxon>Pseudomonadati</taxon>
        <taxon>Bacteroidota</taxon>
        <taxon>Sphingobacteriia</taxon>
        <taxon>Sphingobacteriales</taxon>
        <taxon>Sphingobacteriaceae</taxon>
        <taxon>Sphingobacterium</taxon>
    </lineage>
</organism>
<feature type="domain" description="Phosphodiester glycosidase" evidence="2">
    <location>
        <begin position="95"/>
        <end position="278"/>
    </location>
</feature>
<protein>
    <recommendedName>
        <fullName evidence="2">Phosphodiester glycosidase domain-containing protein</fullName>
    </recommendedName>
</protein>
<keyword evidence="1" id="KW-0732">Signal</keyword>
<name>A0A2S9JEV7_9SPHI</name>
<accession>A0A2S9JEV7</accession>
<feature type="signal peptide" evidence="1">
    <location>
        <begin position="1"/>
        <end position="21"/>
    </location>
</feature>
<keyword evidence="4" id="KW-1185">Reference proteome</keyword>
<feature type="chain" id="PRO_5015504188" description="Phosphodiester glycosidase domain-containing protein" evidence="1">
    <location>
        <begin position="22"/>
        <end position="279"/>
    </location>
</feature>
<sequence>MYRLRTNILIGIFLFVTAAFAQENRDSLLVVTKDWKITKLKKGVVWKQGHFQNLFDSEQEINYVEIDLKKNLKKLYLAAEPSELKPTSQLALEHRALVAVNGGFFDMKNGGATDFIQVDNKVVNRTRKKSDRGNALFLLSRKEIKIKASTDTLYGAERYPNVLLSGPLLVADGNPYPLTKNAFNDNRHPRTAIALTGDGKLLLFVVDGRNKSAHGMNLYELSSILQWLGAKDAMNLDGGGSSTLYVKGAAENGVVNHPSDNKLFDHEGERAVSNIIYLK</sequence>
<dbReference type="OrthoDB" id="9809781at2"/>
<gene>
    <name evidence="3" type="ORF">C5749_18660</name>
</gene>
<evidence type="ECO:0000256" key="1">
    <source>
        <dbReference type="SAM" id="SignalP"/>
    </source>
</evidence>
<dbReference type="PANTHER" id="PTHR40446:SF2">
    <property type="entry name" value="N-ACETYLGLUCOSAMINE-1-PHOSPHODIESTER ALPHA-N-ACETYLGLUCOSAMINIDASE"/>
    <property type="match status" value="1"/>
</dbReference>
<evidence type="ECO:0000313" key="4">
    <source>
        <dbReference type="Proteomes" id="UP000238642"/>
    </source>
</evidence>
<evidence type="ECO:0000313" key="3">
    <source>
        <dbReference type="EMBL" id="PRD51428.1"/>
    </source>
</evidence>
<reference evidence="3 4" key="1">
    <citation type="submission" date="2018-02" db="EMBL/GenBank/DDBJ databases">
        <title>The draft genome of Sphingobacterium gobiense H7.</title>
        <authorList>
            <person name="Li L."/>
            <person name="Liu L."/>
            <person name="Zhang X."/>
            <person name="Wang T."/>
            <person name="Liang L."/>
        </authorList>
    </citation>
    <scope>NUCLEOTIDE SEQUENCE [LARGE SCALE GENOMIC DNA]</scope>
    <source>
        <strain evidence="3 4">ACCC 05757</strain>
    </source>
</reference>
<comment type="caution">
    <text evidence="3">The sequence shown here is derived from an EMBL/GenBank/DDBJ whole genome shotgun (WGS) entry which is preliminary data.</text>
</comment>
<dbReference type="Pfam" id="PF09992">
    <property type="entry name" value="NAGPA"/>
    <property type="match status" value="1"/>
</dbReference>
<dbReference type="EMBL" id="PVBS01000005">
    <property type="protein sequence ID" value="PRD51428.1"/>
    <property type="molecule type" value="Genomic_DNA"/>
</dbReference>
<dbReference type="InterPro" id="IPR018711">
    <property type="entry name" value="NAGPA"/>
</dbReference>
<dbReference type="PANTHER" id="PTHR40446">
    <property type="entry name" value="N-ACETYLGLUCOSAMINE-1-PHOSPHODIESTER ALPHA-N-ACETYLGLUCOSAMINIDASE"/>
    <property type="match status" value="1"/>
</dbReference>